<proteinExistence type="predicted"/>
<reference evidence="9" key="4">
    <citation type="journal article" date="2022" name="Res Sq">
        <title>Comparative Genomics Reveals Insights into the Divergent Evolution of Astigmatic Mites and Household Pest Adaptations.</title>
        <authorList>
            <person name="Xiong Q."/>
            <person name="Wan A.T.-Y."/>
            <person name="Liu X.-Y."/>
            <person name="Fung C.S.-H."/>
            <person name="Xiao X."/>
            <person name="Malainual N."/>
            <person name="Hou J."/>
            <person name="Wang L."/>
            <person name="Wang M."/>
            <person name="Yang K."/>
            <person name="Cui Y."/>
            <person name="Leung E."/>
            <person name="Nong W."/>
            <person name="Shin S.-K."/>
            <person name="Au S."/>
            <person name="Jeong K.Y."/>
            <person name="Chew F.T."/>
            <person name="Hui J."/>
            <person name="Leung T.F."/>
            <person name="Tungtrongchitr A."/>
            <person name="Zhong N."/>
            <person name="Liu Z."/>
            <person name="Tsui S."/>
        </authorList>
    </citation>
    <scope>NUCLEOTIDE SEQUENCE</scope>
    <source>
        <strain evidence="9">Derf</strain>
        <tissue evidence="9">Whole organism</tissue>
    </source>
</reference>
<keyword evidence="6" id="KW-1133">Transmembrane helix</keyword>
<dbReference type="AlphaFoldDB" id="A0A922I1F6"/>
<evidence type="ECO:0000256" key="6">
    <source>
        <dbReference type="SAM" id="Phobius"/>
    </source>
</evidence>
<dbReference type="InterPro" id="IPR027417">
    <property type="entry name" value="P-loop_NTPase"/>
</dbReference>
<feature type="binding site" evidence="4">
    <location>
        <begin position="132"/>
        <end position="136"/>
    </location>
    <ligand>
        <name>3'-phosphoadenylyl sulfate</name>
        <dbReference type="ChEBI" id="CHEBI:58339"/>
    </ligand>
</feature>
<keyword evidence="6" id="KW-0472">Membrane</keyword>
<dbReference type="SUPFAM" id="SSF52540">
    <property type="entry name" value="P-loop containing nucleoside triphosphate hydrolases"/>
    <property type="match status" value="1"/>
</dbReference>
<reference evidence="8" key="3">
    <citation type="journal article" date="2021" name="World Allergy Organ. J.">
        <title>Chromosome-level assembly of Dermatophagoides farinae genome and transcriptome reveals two novel allergens Der f 37 and Der f 39.</title>
        <authorList>
            <person name="Chen J."/>
            <person name="Cai Z."/>
            <person name="Fan D."/>
            <person name="Hu J."/>
            <person name="Hou Y."/>
            <person name="He Y."/>
            <person name="Zhang Z."/>
            <person name="Zhao Z."/>
            <person name="Gao P."/>
            <person name="Hu W."/>
            <person name="Sun J."/>
            <person name="Li J."/>
            <person name="Ji K."/>
        </authorList>
    </citation>
    <scope>NUCLEOTIDE SEQUENCE</scope>
    <source>
        <strain evidence="8">JKM2019</strain>
    </source>
</reference>
<keyword evidence="5" id="KW-1015">Disulfide bond</keyword>
<gene>
    <name evidence="9" type="primary">HS3ST5</name>
    <name evidence="9" type="ORF">DERF_007604</name>
    <name evidence="8" type="ORF">HUG17_1968</name>
</gene>
<dbReference type="OrthoDB" id="411451at2759"/>
<evidence type="ECO:0000256" key="3">
    <source>
        <dbReference type="PIRSR" id="PIRSR637359-1"/>
    </source>
</evidence>
<evidence type="ECO:0000256" key="4">
    <source>
        <dbReference type="PIRSR" id="PIRSR637359-2"/>
    </source>
</evidence>
<dbReference type="InterPro" id="IPR037359">
    <property type="entry name" value="NST/OST"/>
</dbReference>
<dbReference type="EMBL" id="ASGP02000003">
    <property type="protein sequence ID" value="KAH9516887.1"/>
    <property type="molecule type" value="Genomic_DNA"/>
</dbReference>
<dbReference type="EMBL" id="SDOV01000001">
    <property type="protein sequence ID" value="KAH7646430.1"/>
    <property type="molecule type" value="Genomic_DNA"/>
</dbReference>
<dbReference type="Gene3D" id="3.40.50.300">
    <property type="entry name" value="P-loop containing nucleotide triphosphate hydrolases"/>
    <property type="match status" value="1"/>
</dbReference>
<sequence>MKWYIQNYNNKQKHDQHVDSLLSTIDEQAIISRLISGTNKNHHHESLINKKIRKNHYNYHNRKEKRFFTSLCIVTFILILLILILSNNFNVILHHHKFIWHNRRCNENNETEMIHKESQKVLPHCIIVGVRKCGTRALLEFLDIHPLITKVVNEIHFFDDEKRFNLGLEWYRQQMPVTNQSNIVIEKTPAYFVTESVPERIYAMNASIKIILIVRDPVTRLISDYAQLASNKAKKVRHVETFEEAVLYPNGKVNSSYKGIRISMYAVYFSRWIKLFSKNQIHVVDGDQFVYDPLAELKKIETFLGLPHLIRHEDFIYNVTKGFYCIRMDNNMEKCLNKNKGRRHPDINPVIIKRLRKFYEPYNKFFFSLVGRRFYWPNR</sequence>
<reference evidence="8" key="2">
    <citation type="submission" date="2020-06" db="EMBL/GenBank/DDBJ databases">
        <authorList>
            <person name="Ji K."/>
            <person name="Li J."/>
        </authorList>
    </citation>
    <scope>NUCLEOTIDE SEQUENCE</scope>
    <source>
        <strain evidence="8">JKM2019</strain>
        <tissue evidence="8">Whole body</tissue>
    </source>
</reference>
<dbReference type="PANTHER" id="PTHR10605:SF65">
    <property type="entry name" value="GH20068P"/>
    <property type="match status" value="1"/>
</dbReference>
<evidence type="ECO:0000313" key="10">
    <source>
        <dbReference type="Proteomes" id="UP000790347"/>
    </source>
</evidence>
<dbReference type="Proteomes" id="UP000828236">
    <property type="component" value="Unassembled WGS sequence"/>
</dbReference>
<dbReference type="InterPro" id="IPR000863">
    <property type="entry name" value="Sulfotransferase_dom"/>
</dbReference>
<evidence type="ECO:0000313" key="9">
    <source>
        <dbReference type="EMBL" id="KAH9516887.1"/>
    </source>
</evidence>
<keyword evidence="1" id="KW-0808">Transferase</keyword>
<keyword evidence="10" id="KW-1185">Reference proteome</keyword>
<evidence type="ECO:0000256" key="2">
    <source>
        <dbReference type="ARBA" id="ARBA00023180"/>
    </source>
</evidence>
<keyword evidence="2" id="KW-0325">Glycoprotein</keyword>
<feature type="binding site" evidence="4">
    <location>
        <position position="324"/>
    </location>
    <ligand>
        <name>3'-phosphoadenylyl sulfate</name>
        <dbReference type="ChEBI" id="CHEBI:58339"/>
    </ligand>
</feature>
<accession>A0A922I1F6</accession>
<dbReference type="GO" id="GO:0008467">
    <property type="term" value="F:[heparan sulfate]-glucosamine 3-sulfotransferase activity"/>
    <property type="evidence" value="ECO:0007669"/>
    <property type="project" value="TreeGrafter"/>
</dbReference>
<feature type="disulfide bond" evidence="5">
    <location>
        <begin position="325"/>
        <end position="335"/>
    </location>
</feature>
<dbReference type="Pfam" id="PF00685">
    <property type="entry name" value="Sulfotransfer_1"/>
    <property type="match status" value="1"/>
</dbReference>
<dbReference type="FunFam" id="3.40.50.300:FF:002997">
    <property type="entry name" value="Sulfotransferase"/>
    <property type="match status" value="1"/>
</dbReference>
<evidence type="ECO:0000259" key="7">
    <source>
        <dbReference type="Pfam" id="PF00685"/>
    </source>
</evidence>
<organism evidence="9 10">
    <name type="scientific">Dermatophagoides farinae</name>
    <name type="common">American house dust mite</name>
    <dbReference type="NCBI Taxonomy" id="6954"/>
    <lineage>
        <taxon>Eukaryota</taxon>
        <taxon>Metazoa</taxon>
        <taxon>Ecdysozoa</taxon>
        <taxon>Arthropoda</taxon>
        <taxon>Chelicerata</taxon>
        <taxon>Arachnida</taxon>
        <taxon>Acari</taxon>
        <taxon>Acariformes</taxon>
        <taxon>Sarcoptiformes</taxon>
        <taxon>Astigmata</taxon>
        <taxon>Psoroptidia</taxon>
        <taxon>Analgoidea</taxon>
        <taxon>Pyroglyphidae</taxon>
        <taxon>Dermatophagoidinae</taxon>
        <taxon>Dermatophagoides</taxon>
    </lineage>
</organism>
<feature type="binding site" evidence="4">
    <location>
        <position position="215"/>
    </location>
    <ligand>
        <name>3'-phosphoadenylyl sulfate</name>
        <dbReference type="ChEBI" id="CHEBI:58339"/>
    </ligand>
</feature>
<name>A0A922I1F6_DERFA</name>
<comment type="caution">
    <text evidence="9">The sequence shown here is derived from an EMBL/GenBank/DDBJ whole genome shotgun (WGS) entry which is preliminary data.</text>
</comment>
<keyword evidence="6" id="KW-0812">Transmembrane</keyword>
<feature type="binding site" evidence="4">
    <location>
        <position position="223"/>
    </location>
    <ligand>
        <name>3'-phosphoadenylyl sulfate</name>
        <dbReference type="ChEBI" id="CHEBI:58339"/>
    </ligand>
</feature>
<evidence type="ECO:0000256" key="1">
    <source>
        <dbReference type="ARBA" id="ARBA00022679"/>
    </source>
</evidence>
<feature type="transmembrane region" description="Helical" evidence="6">
    <location>
        <begin position="67"/>
        <end position="85"/>
    </location>
</feature>
<reference evidence="9" key="1">
    <citation type="submission" date="2013-05" db="EMBL/GenBank/DDBJ databases">
        <authorList>
            <person name="Yim A.K.Y."/>
            <person name="Chan T.F."/>
            <person name="Ji K.M."/>
            <person name="Liu X.Y."/>
            <person name="Zhou J.W."/>
            <person name="Li R.Q."/>
            <person name="Yang K.Y."/>
            <person name="Li J."/>
            <person name="Li M."/>
            <person name="Law P.T.W."/>
            <person name="Wu Y.L."/>
            <person name="Cai Z.L."/>
            <person name="Qin H."/>
            <person name="Bao Y."/>
            <person name="Leung R.K.K."/>
            <person name="Ng P.K.S."/>
            <person name="Zou J."/>
            <person name="Zhong X.J."/>
            <person name="Ran P.X."/>
            <person name="Zhong N.S."/>
            <person name="Liu Z.G."/>
            <person name="Tsui S.K.W."/>
        </authorList>
    </citation>
    <scope>NUCLEOTIDE SEQUENCE</scope>
    <source>
        <strain evidence="9">Derf</strain>
        <tissue evidence="9">Whole organism</tissue>
    </source>
</reference>
<evidence type="ECO:0000313" key="8">
    <source>
        <dbReference type="EMBL" id="KAH7646430.1"/>
    </source>
</evidence>
<protein>
    <submittedName>
        <fullName evidence="8 9">Heparan sulfate glucosamine 3-O-sulfotransferase 5</fullName>
    </submittedName>
</protein>
<dbReference type="Proteomes" id="UP000790347">
    <property type="component" value="Unassembled WGS sequence"/>
</dbReference>
<feature type="active site" description="For sulfotransferase activity" evidence="3">
    <location>
        <position position="132"/>
    </location>
</feature>
<feature type="domain" description="Sulfotransferase" evidence="7">
    <location>
        <begin position="123"/>
        <end position="360"/>
    </location>
</feature>
<dbReference type="PANTHER" id="PTHR10605">
    <property type="entry name" value="HEPARAN SULFATE SULFOTRANSFERASE"/>
    <property type="match status" value="1"/>
</dbReference>
<evidence type="ECO:0000256" key="5">
    <source>
        <dbReference type="PIRSR" id="PIRSR637359-3"/>
    </source>
</evidence>
<feature type="binding site" evidence="4">
    <location>
        <begin position="340"/>
        <end position="344"/>
    </location>
    <ligand>
        <name>3'-phosphoadenylyl sulfate</name>
        <dbReference type="ChEBI" id="CHEBI:58339"/>
    </ligand>
</feature>